<dbReference type="GO" id="GO:0016491">
    <property type="term" value="F:oxidoreductase activity"/>
    <property type="evidence" value="ECO:0007669"/>
    <property type="project" value="InterPro"/>
</dbReference>
<evidence type="ECO:0000313" key="3">
    <source>
        <dbReference type="Proteomes" id="UP000600363"/>
    </source>
</evidence>
<evidence type="ECO:0000313" key="2">
    <source>
        <dbReference type="EMBL" id="HIH70244.1"/>
    </source>
</evidence>
<sequence>MTFRQTEQEGGCGVVGLISTMPIEARYLERALVQMHNRGNGKGGGIAAVGLDPSWLGVDEDMLRRDYIVTVAYLDPSARDEVERELDAVFEIEHCKKLESGDAEEMGLDVRPPEVWLYMCTPRRGAVEQIEGLAGEKADDELVFRTSTSINRRFYANGVLRAFVLSHGKNMLILKAVGYAEHVIQYYKLEDLKAHVWLGHQRYPTRGRVWHPGGAHPFMAMHEALVHNGDLANYSSLASYLSEYGYEPMFLTDTEAGALLFDLYTRKLEYPLEYTIEAIAPTTERDIELLPVEKRRLYRTIQALHVHASPDGPWFFILARNIPARNEMQLIGITDTSMLRPQVFALQQREHTIALIASEKQAIDAVLGELAAHKKGFDEVADRYWNARGGSYTDGGAFIFTLRDGVLEATNKFGAPVDMDTLPYTCEGTFTDEDALRIQQLAQKGDGKALFSWMVDNIGRLDIEAALEHLISCDGSLEALIHCLTLMLDRRYDPVSVRRSVVLSRVQRALNKLLASCPYVGSSERYVLVDAPHREDLCAPLNEQVLVVDAAGFAQEGEHSVARFIVDAYRMGWREFIVFNTRGHRFIGCGLGPNSHGVRIDVYGSSGDYLGSGMDGAEVYVHGSAQDQVAQIIKSGKLVIHGDVGQTFMYGAKGAEVYVLGNAAGRPLINAVGSPRAVINGTCLDYLAESMMAGNPLSGGGFVIVNGVSFDERGNIIDLEEPYPGGNLFSLASGGAVYIRDPMEKLDEGQLNGGRFAELGERDWKLIEPYLRENERLFGIPVERLLTVNGKKMSPYEVYRKVEAVPVKALAALGA</sequence>
<dbReference type="InterPro" id="IPR002489">
    <property type="entry name" value="Glu_synth_asu_C"/>
</dbReference>
<proteinExistence type="predicted"/>
<dbReference type="InterPro" id="IPR029055">
    <property type="entry name" value="Ntn_hydrolases_N"/>
</dbReference>
<dbReference type="AlphaFoldDB" id="A0A832RYQ2"/>
<dbReference type="PANTHER" id="PTHR39673:SF5">
    <property type="entry name" value="TUNGSTEN-CONTAINING FORMYLMETHANOFURAN DEHYDROGENASE 2 SUBUNIT C"/>
    <property type="match status" value="1"/>
</dbReference>
<evidence type="ECO:0000259" key="1">
    <source>
        <dbReference type="PROSITE" id="PS51278"/>
    </source>
</evidence>
<reference evidence="2" key="1">
    <citation type="journal article" date="2020" name="bioRxiv">
        <title>A rank-normalized archaeal taxonomy based on genome phylogeny resolves widespread incomplete and uneven classifications.</title>
        <authorList>
            <person name="Rinke C."/>
            <person name="Chuvochina M."/>
            <person name="Mussig A.J."/>
            <person name="Chaumeil P.-A."/>
            <person name="Waite D.W."/>
            <person name="Whitman W.B."/>
            <person name="Parks D.H."/>
            <person name="Hugenholtz P."/>
        </authorList>
    </citation>
    <scope>NUCLEOTIDE SEQUENCE</scope>
    <source>
        <strain evidence="2">UBA12518</strain>
    </source>
</reference>
<comment type="caution">
    <text evidence="2">The sequence shown here is derived from an EMBL/GenBank/DDBJ whole genome shotgun (WGS) entry which is preliminary data.</text>
</comment>
<dbReference type="EMBL" id="DUIH01000021">
    <property type="protein sequence ID" value="HIH70244.1"/>
    <property type="molecule type" value="Genomic_DNA"/>
</dbReference>
<dbReference type="SUPFAM" id="SSF56235">
    <property type="entry name" value="N-terminal nucleophile aminohydrolases (Ntn hydrolases)"/>
    <property type="match status" value="1"/>
</dbReference>
<dbReference type="RefSeq" id="WP_084174038.1">
    <property type="nucleotide sequence ID" value="NZ_DUIH01000021.1"/>
</dbReference>
<dbReference type="Pfam" id="PF01493">
    <property type="entry name" value="GXGXG"/>
    <property type="match status" value="1"/>
</dbReference>
<dbReference type="Gene3D" id="3.60.20.10">
    <property type="entry name" value="Glutamine Phosphoribosylpyrophosphate, subunit 1, domain 1"/>
    <property type="match status" value="1"/>
</dbReference>
<dbReference type="InterPro" id="IPR017932">
    <property type="entry name" value="GATase_2_dom"/>
</dbReference>
<organism evidence="2 3">
    <name type="scientific">Methermicoccus shengliensis</name>
    <dbReference type="NCBI Taxonomy" id="660064"/>
    <lineage>
        <taxon>Archaea</taxon>
        <taxon>Methanobacteriati</taxon>
        <taxon>Methanobacteriota</taxon>
        <taxon>Stenosarchaea group</taxon>
        <taxon>Methanomicrobia</taxon>
        <taxon>Methanosarcinales</taxon>
        <taxon>Methermicoccaceae</taxon>
        <taxon>Methermicoccus</taxon>
    </lineage>
</organism>
<dbReference type="Gene3D" id="2.160.20.60">
    <property type="entry name" value="Glutamate synthase, alpha subunit, C-terminal domain"/>
    <property type="match status" value="1"/>
</dbReference>
<dbReference type="InterPro" id="IPR036485">
    <property type="entry name" value="Glu_synth_asu_C_sf"/>
</dbReference>
<feature type="domain" description="Glutamine amidotransferase type-2" evidence="1">
    <location>
        <begin position="12"/>
        <end position="413"/>
    </location>
</feature>
<dbReference type="PROSITE" id="PS51278">
    <property type="entry name" value="GATASE_TYPE_2"/>
    <property type="match status" value="1"/>
</dbReference>
<name>A0A832RYQ2_9EURY</name>
<dbReference type="PANTHER" id="PTHR39673">
    <property type="entry name" value="TUNGSTEN FORMYLMETHANOFURAN DEHYDROGENASE, SUBUNIT C (FWDC)"/>
    <property type="match status" value="1"/>
</dbReference>
<gene>
    <name evidence="2" type="ORF">HA299_06515</name>
</gene>
<dbReference type="Proteomes" id="UP000600363">
    <property type="component" value="Unassembled WGS sequence"/>
</dbReference>
<accession>A0A832RYQ2</accession>
<dbReference type="SUPFAM" id="SSF69336">
    <property type="entry name" value="Alpha subunit of glutamate synthase, C-terminal domain"/>
    <property type="match status" value="1"/>
</dbReference>
<protein>
    <recommendedName>
        <fullName evidence="1">Glutamine amidotransferase type-2 domain-containing protein</fullName>
    </recommendedName>
</protein>